<feature type="region of interest" description="Disordered" evidence="1">
    <location>
        <begin position="343"/>
        <end position="362"/>
    </location>
</feature>
<dbReference type="Proteomes" id="UP001501842">
    <property type="component" value="Unassembled WGS sequence"/>
</dbReference>
<dbReference type="RefSeq" id="WP_344458297.1">
    <property type="nucleotide sequence ID" value="NZ_BAAATZ010000047.1"/>
</dbReference>
<sequence length="434" mass="48382">MVTFAQLRDVDLEPLATTAGVWERFAQALKDAQKQYDTNVVAKTDEAGWKGLAADAARKEISRPATRLELAAAQAGSVAGFMRGGYDELRAAKQRLKDALSDASAIRLRIGDDGALHFPEPRAEDALDPAHMVESIQLRQQASKIHDRFEEAVRLATTADERLAGGLSRLGADNLEGRTDLAKSLADTLANFGDHPVNLPPGLVELARQLARRHGISDRLMLMTLWQEQQWYQNHGGYGPFSTLTEKFGNEFNKNYQKYRDETKSMGISHMKAETARDIVTQHGMADSNGRPYSSYNDQELAERIEDDPQFALDLTARYLADIQNEDEEQPWSDKQTFLLYAVGDDEGTREANRQYGDSTEDRKHDIRLRAENWDRVAPVIDVQQDWERLSPEDRQRALDSLGSSGRGDSLNLPYAQPHAPSPQPGPSPRPSGG</sequence>
<protein>
    <recommendedName>
        <fullName evidence="4">PPE family protein</fullName>
    </recommendedName>
</protein>
<feature type="compositionally biased region" description="Pro residues" evidence="1">
    <location>
        <begin position="420"/>
        <end position="434"/>
    </location>
</feature>
<accession>A0ABN3UUT4</accession>
<name>A0ABN3UUT4_9ACTN</name>
<gene>
    <name evidence="2" type="ORF">GCM10010439_73500</name>
</gene>
<evidence type="ECO:0000313" key="2">
    <source>
        <dbReference type="EMBL" id="GAA2738691.1"/>
    </source>
</evidence>
<evidence type="ECO:0000256" key="1">
    <source>
        <dbReference type="SAM" id="MobiDB-lite"/>
    </source>
</evidence>
<feature type="compositionally biased region" description="Low complexity" evidence="1">
    <location>
        <begin position="399"/>
        <end position="413"/>
    </location>
</feature>
<keyword evidence="3" id="KW-1185">Reference proteome</keyword>
<dbReference type="EMBL" id="BAAATZ010000047">
    <property type="protein sequence ID" value="GAA2738691.1"/>
    <property type="molecule type" value="Genomic_DNA"/>
</dbReference>
<feature type="region of interest" description="Disordered" evidence="1">
    <location>
        <begin position="388"/>
        <end position="434"/>
    </location>
</feature>
<proteinExistence type="predicted"/>
<feature type="compositionally biased region" description="Basic and acidic residues" evidence="1">
    <location>
        <begin position="388"/>
        <end position="398"/>
    </location>
</feature>
<organism evidence="2 3">
    <name type="scientific">Actinocorallia aurantiaca</name>
    <dbReference type="NCBI Taxonomy" id="46204"/>
    <lineage>
        <taxon>Bacteria</taxon>
        <taxon>Bacillati</taxon>
        <taxon>Actinomycetota</taxon>
        <taxon>Actinomycetes</taxon>
        <taxon>Streptosporangiales</taxon>
        <taxon>Thermomonosporaceae</taxon>
        <taxon>Actinocorallia</taxon>
    </lineage>
</organism>
<evidence type="ECO:0000313" key="3">
    <source>
        <dbReference type="Proteomes" id="UP001501842"/>
    </source>
</evidence>
<comment type="caution">
    <text evidence="2">The sequence shown here is derived from an EMBL/GenBank/DDBJ whole genome shotgun (WGS) entry which is preliminary data.</text>
</comment>
<evidence type="ECO:0008006" key="4">
    <source>
        <dbReference type="Google" id="ProtNLM"/>
    </source>
</evidence>
<reference evidence="2 3" key="1">
    <citation type="journal article" date="2019" name="Int. J. Syst. Evol. Microbiol.">
        <title>The Global Catalogue of Microorganisms (GCM) 10K type strain sequencing project: providing services to taxonomists for standard genome sequencing and annotation.</title>
        <authorList>
            <consortium name="The Broad Institute Genomics Platform"/>
            <consortium name="The Broad Institute Genome Sequencing Center for Infectious Disease"/>
            <person name="Wu L."/>
            <person name="Ma J."/>
        </authorList>
    </citation>
    <scope>NUCLEOTIDE SEQUENCE [LARGE SCALE GENOMIC DNA]</scope>
    <source>
        <strain evidence="2 3">JCM 8201</strain>
    </source>
</reference>